<proteinExistence type="inferred from homology"/>
<dbReference type="GO" id="GO:0008194">
    <property type="term" value="F:UDP-glycosyltransferase activity"/>
    <property type="evidence" value="ECO:0007669"/>
    <property type="project" value="InterPro"/>
</dbReference>
<dbReference type="NCBIfam" id="NF033129">
    <property type="entry name" value="macro_glyco_Mgt"/>
    <property type="match status" value="1"/>
</dbReference>
<evidence type="ECO:0000256" key="1">
    <source>
        <dbReference type="ARBA" id="ARBA00009995"/>
    </source>
</evidence>
<name>A0A5N8W239_9ACTN</name>
<dbReference type="InterPro" id="IPR002213">
    <property type="entry name" value="UDP_glucos_trans"/>
</dbReference>
<dbReference type="InterPro" id="IPR050426">
    <property type="entry name" value="Glycosyltransferase_28"/>
</dbReference>
<feature type="domain" description="Erythromycin biosynthesis protein CIII-like C-terminal" evidence="3">
    <location>
        <begin position="272"/>
        <end position="378"/>
    </location>
</feature>
<accession>A0A5N8W239</accession>
<gene>
    <name evidence="4" type="primary">mgt</name>
    <name evidence="4" type="ORF">FNH04_10010</name>
</gene>
<evidence type="ECO:0000256" key="2">
    <source>
        <dbReference type="ARBA" id="ARBA00022679"/>
    </source>
</evidence>
<reference evidence="4 5" key="1">
    <citation type="submission" date="2019-07" db="EMBL/GenBank/DDBJ databases">
        <title>New species of Amycolatopsis and Streptomyces.</title>
        <authorList>
            <person name="Duangmal K."/>
            <person name="Teo W.F.A."/>
            <person name="Lipun K."/>
        </authorList>
    </citation>
    <scope>NUCLEOTIDE SEQUENCE [LARGE SCALE GENOMIC DNA]</scope>
    <source>
        <strain evidence="4 5">TISTR 2346</strain>
    </source>
</reference>
<dbReference type="RefSeq" id="WP_152782492.1">
    <property type="nucleotide sequence ID" value="NZ_BAABEQ010000096.1"/>
</dbReference>
<dbReference type="NCBIfam" id="TIGR01426">
    <property type="entry name" value="MGT"/>
    <property type="match status" value="1"/>
</dbReference>
<dbReference type="Proteomes" id="UP000326979">
    <property type="component" value="Unassembled WGS sequence"/>
</dbReference>
<dbReference type="OrthoDB" id="6620093at2"/>
<dbReference type="AlphaFoldDB" id="A0A5N8W239"/>
<comment type="caution">
    <text evidence="4">The sequence shown here is derived from an EMBL/GenBank/DDBJ whole genome shotgun (WGS) entry which is preliminary data.</text>
</comment>
<comment type="similarity">
    <text evidence="1">Belongs to the UDP-glycosyltransferase family.</text>
</comment>
<dbReference type="InterPro" id="IPR010610">
    <property type="entry name" value="EryCIII-like_C"/>
</dbReference>
<evidence type="ECO:0000313" key="5">
    <source>
        <dbReference type="Proteomes" id="UP000326979"/>
    </source>
</evidence>
<dbReference type="Pfam" id="PF06722">
    <property type="entry name" value="EryCIII-like_C"/>
    <property type="match status" value="1"/>
</dbReference>
<organism evidence="4 5">
    <name type="scientific">Streptomyces phyllanthi</name>
    <dbReference type="NCBI Taxonomy" id="1803180"/>
    <lineage>
        <taxon>Bacteria</taxon>
        <taxon>Bacillati</taxon>
        <taxon>Actinomycetota</taxon>
        <taxon>Actinomycetes</taxon>
        <taxon>Kitasatosporales</taxon>
        <taxon>Streptomycetaceae</taxon>
        <taxon>Streptomyces</taxon>
    </lineage>
</organism>
<dbReference type="PANTHER" id="PTHR48050:SF13">
    <property type="entry name" value="STEROL 3-BETA-GLUCOSYLTRANSFERASE UGT80A2"/>
    <property type="match status" value="1"/>
</dbReference>
<dbReference type="GO" id="GO:0017000">
    <property type="term" value="P:antibiotic biosynthetic process"/>
    <property type="evidence" value="ECO:0007669"/>
    <property type="project" value="UniProtKB-ARBA"/>
</dbReference>
<dbReference type="EMBL" id="VJZE01000047">
    <property type="protein sequence ID" value="MPY40235.1"/>
    <property type="molecule type" value="Genomic_DNA"/>
</dbReference>
<dbReference type="Gene3D" id="3.40.50.2000">
    <property type="entry name" value="Glycogen Phosphorylase B"/>
    <property type="match status" value="2"/>
</dbReference>
<keyword evidence="5" id="KW-1185">Reference proteome</keyword>
<evidence type="ECO:0000259" key="3">
    <source>
        <dbReference type="Pfam" id="PF06722"/>
    </source>
</evidence>
<dbReference type="PANTHER" id="PTHR48050">
    <property type="entry name" value="STEROL 3-BETA-GLUCOSYLTRANSFERASE"/>
    <property type="match status" value="1"/>
</dbReference>
<protein>
    <submittedName>
        <fullName evidence="4">Macrolide-inactivating glycosyltransferase</fullName>
    </submittedName>
</protein>
<keyword evidence="2 4" id="KW-0808">Transferase</keyword>
<dbReference type="CDD" id="cd03784">
    <property type="entry name" value="GT1_Gtf-like"/>
    <property type="match status" value="1"/>
</dbReference>
<sequence length="396" mass="43332">MTTSHIAMFSIAAHGHVNPSLEVIRELVARGHRVTYAIPPAFAEKVAETGAEPRLWHSTLPSPDDDPEAWGTTLLDNVEPFLDDAIQALPQLIEAYDGDEPDLVLHDIASYPARVLAHRWGVRAVSLSPNLVAWDGYEEEVAEPMWAEPRKTERGRAYYARFHAWLEENGITEHPDPWVGRPARSIVLIPKALQPHADRVDEKVHSFVGACQGDRAAEGGWQRPESAEKVLLVSLGSAFTKQPGFYRECVKAFGDLPGWHMVLQIGKHVDPAELGPVPGNVEVRDHVPQLAILRQADAFITHAGAGGSQEGLATGTPMVAVPQAVDQFGNADMLQALGVARHVPMEEATAEKLREAVLTLVDDPDAARRLKEIQRDTAQEGGTRRAADLIEAELRA</sequence>
<dbReference type="SUPFAM" id="SSF53756">
    <property type="entry name" value="UDP-Glycosyltransferase/glycogen phosphorylase"/>
    <property type="match status" value="1"/>
</dbReference>
<dbReference type="FunFam" id="3.40.50.2000:FF:000072">
    <property type="entry name" value="Glycosyl transferase"/>
    <property type="match status" value="1"/>
</dbReference>
<dbReference type="GO" id="GO:0016758">
    <property type="term" value="F:hexosyltransferase activity"/>
    <property type="evidence" value="ECO:0007669"/>
    <property type="project" value="InterPro"/>
</dbReference>
<dbReference type="InterPro" id="IPR006326">
    <property type="entry name" value="UDPGT_MGT-like"/>
</dbReference>
<evidence type="ECO:0000313" key="4">
    <source>
        <dbReference type="EMBL" id="MPY40235.1"/>
    </source>
</evidence>